<keyword evidence="3" id="KW-0863">Zinc-finger</keyword>
<dbReference type="InterPro" id="IPR002939">
    <property type="entry name" value="DnaJ_C"/>
</dbReference>
<evidence type="ECO:0000256" key="2">
    <source>
        <dbReference type="ARBA" id="ARBA00022737"/>
    </source>
</evidence>
<dbReference type="Proteomes" id="UP000007881">
    <property type="component" value="Chromosome"/>
</dbReference>
<evidence type="ECO:0000256" key="1">
    <source>
        <dbReference type="ARBA" id="ARBA00022723"/>
    </source>
</evidence>
<dbReference type="Gene3D" id="1.10.287.110">
    <property type="entry name" value="DnaJ domain"/>
    <property type="match status" value="1"/>
</dbReference>
<dbReference type="PRINTS" id="PR00625">
    <property type="entry name" value="JDOMAIN"/>
</dbReference>
<organism evidence="8 9">
    <name type="scientific">Phycisphaera mikurensis (strain NBRC 102666 / KCTC 22515 / FYK2301M01)</name>
    <dbReference type="NCBI Taxonomy" id="1142394"/>
    <lineage>
        <taxon>Bacteria</taxon>
        <taxon>Pseudomonadati</taxon>
        <taxon>Planctomycetota</taxon>
        <taxon>Phycisphaerae</taxon>
        <taxon>Phycisphaerales</taxon>
        <taxon>Phycisphaeraceae</taxon>
        <taxon>Phycisphaera</taxon>
    </lineage>
</organism>
<dbReference type="RefSeq" id="WP_014438404.1">
    <property type="nucleotide sequence ID" value="NC_017080.1"/>
</dbReference>
<keyword evidence="2" id="KW-0677">Repeat</keyword>
<dbReference type="EMBL" id="AP012338">
    <property type="protein sequence ID" value="BAM05199.1"/>
    <property type="molecule type" value="Genomic_DNA"/>
</dbReference>
<dbReference type="KEGG" id="phm:PSMK_30400"/>
<feature type="domain" description="J" evidence="7">
    <location>
        <begin position="7"/>
        <end position="72"/>
    </location>
</feature>
<dbReference type="GO" id="GO:0005737">
    <property type="term" value="C:cytoplasm"/>
    <property type="evidence" value="ECO:0007669"/>
    <property type="project" value="TreeGrafter"/>
</dbReference>
<evidence type="ECO:0000259" key="7">
    <source>
        <dbReference type="PROSITE" id="PS50076"/>
    </source>
</evidence>
<dbReference type="InterPro" id="IPR008971">
    <property type="entry name" value="HSP40/DnaJ_pept-bd"/>
</dbReference>
<keyword evidence="9" id="KW-1185">Reference proteome</keyword>
<dbReference type="GO" id="GO:0008270">
    <property type="term" value="F:zinc ion binding"/>
    <property type="evidence" value="ECO:0007669"/>
    <property type="project" value="UniProtKB-KW"/>
</dbReference>
<dbReference type="PROSITE" id="PS50076">
    <property type="entry name" value="DNAJ_2"/>
    <property type="match status" value="1"/>
</dbReference>
<dbReference type="PANTHER" id="PTHR43096">
    <property type="entry name" value="DNAJ HOMOLOG 1, MITOCHONDRIAL-RELATED"/>
    <property type="match status" value="1"/>
</dbReference>
<dbReference type="InterPro" id="IPR036869">
    <property type="entry name" value="J_dom_sf"/>
</dbReference>
<reference evidence="8 9" key="1">
    <citation type="submission" date="2012-02" db="EMBL/GenBank/DDBJ databases">
        <title>Complete genome sequence of Phycisphaera mikurensis NBRC 102666.</title>
        <authorList>
            <person name="Ankai A."/>
            <person name="Hosoyama A."/>
            <person name="Terui Y."/>
            <person name="Sekine M."/>
            <person name="Fukai R."/>
            <person name="Kato Y."/>
            <person name="Nakamura S."/>
            <person name="Yamada-Narita S."/>
            <person name="Kawakoshi A."/>
            <person name="Fukunaga Y."/>
            <person name="Yamazaki S."/>
            <person name="Fujita N."/>
        </authorList>
    </citation>
    <scope>NUCLEOTIDE SEQUENCE [LARGE SCALE GENOMIC DNA]</scope>
    <source>
        <strain evidence="9">NBRC 102666 / KCTC 22515 / FYK2301M01</strain>
    </source>
</reference>
<dbReference type="PANTHER" id="PTHR43096:SF52">
    <property type="entry name" value="DNAJ HOMOLOG 1, MITOCHONDRIAL-RELATED"/>
    <property type="match status" value="1"/>
</dbReference>
<dbReference type="AlphaFoldDB" id="I0IIW1"/>
<dbReference type="PATRIC" id="fig|1142394.8.peg.3146"/>
<dbReference type="GO" id="GO:0003677">
    <property type="term" value="F:DNA binding"/>
    <property type="evidence" value="ECO:0007669"/>
    <property type="project" value="UniProtKB-KW"/>
</dbReference>
<dbReference type="GO" id="GO:0042026">
    <property type="term" value="P:protein refolding"/>
    <property type="evidence" value="ECO:0007669"/>
    <property type="project" value="TreeGrafter"/>
</dbReference>
<evidence type="ECO:0000313" key="8">
    <source>
        <dbReference type="EMBL" id="BAM05199.1"/>
    </source>
</evidence>
<keyword evidence="1" id="KW-0479">Metal-binding</keyword>
<dbReference type="HOGENOM" id="CLU_017633_0_0_0"/>
<dbReference type="GO" id="GO:0051082">
    <property type="term" value="F:unfolded protein binding"/>
    <property type="evidence" value="ECO:0007669"/>
    <property type="project" value="InterPro"/>
</dbReference>
<dbReference type="InterPro" id="IPR001623">
    <property type="entry name" value="DnaJ_domain"/>
</dbReference>
<sequence>MAVKFEDYYKLLGVERSAPADEIKAAYRKLARKLHPDVNKDDPTAAERFGKVSEAYEVLSDPDKREKYNRLGEHWKHGQNIGPDDFGFRGGRGAGPGGPGGGGFHFTGADSSDFFESLFGQRPGGRSRGGGDPFGGFGGGGRAAPPPRDQEHEIEIDLADAARGASMTLTVQGEMAKSRQLDVNIPRGVKDGSVIRLKGQGLRLRIRLKKHPRFDVDGHNLTAEVPIDPATAALGGKVDVPTLDGDVEMSVPPGASSGARLRLRGKGLPTSASGEGAGDLFARLKIVVPRDLTDAQRAAYEALRAAD</sequence>
<dbReference type="CDD" id="cd10747">
    <property type="entry name" value="DnaJ_C"/>
    <property type="match status" value="1"/>
</dbReference>
<dbReference type="SUPFAM" id="SSF49493">
    <property type="entry name" value="HSP40/DnaJ peptide-binding domain"/>
    <property type="match status" value="2"/>
</dbReference>
<dbReference type="Gene3D" id="2.60.260.20">
    <property type="entry name" value="Urease metallochaperone UreE, N-terminal domain"/>
    <property type="match status" value="2"/>
</dbReference>
<keyword evidence="8" id="KW-0238">DNA-binding</keyword>
<evidence type="ECO:0000256" key="6">
    <source>
        <dbReference type="SAM" id="MobiDB-lite"/>
    </source>
</evidence>
<dbReference type="CDD" id="cd06257">
    <property type="entry name" value="DnaJ"/>
    <property type="match status" value="1"/>
</dbReference>
<evidence type="ECO:0000256" key="3">
    <source>
        <dbReference type="ARBA" id="ARBA00022771"/>
    </source>
</evidence>
<dbReference type="SMART" id="SM00271">
    <property type="entry name" value="DnaJ"/>
    <property type="match status" value="1"/>
</dbReference>
<dbReference type="Pfam" id="PF00226">
    <property type="entry name" value="DnaJ"/>
    <property type="match status" value="1"/>
</dbReference>
<dbReference type="eggNOG" id="COG0484">
    <property type="taxonomic scope" value="Bacteria"/>
</dbReference>
<keyword evidence="5" id="KW-0143">Chaperone</keyword>
<keyword evidence="4" id="KW-0862">Zinc</keyword>
<dbReference type="OrthoDB" id="9779889at2"/>
<dbReference type="FunFam" id="2.60.260.20:FF:000005">
    <property type="entry name" value="Chaperone protein dnaJ 1, mitochondrial"/>
    <property type="match status" value="1"/>
</dbReference>
<protein>
    <submittedName>
        <fullName evidence="8">Curved DNA-binding protein</fullName>
    </submittedName>
</protein>
<proteinExistence type="predicted"/>
<evidence type="ECO:0000256" key="4">
    <source>
        <dbReference type="ARBA" id="ARBA00022833"/>
    </source>
</evidence>
<name>I0IIW1_PHYMF</name>
<evidence type="ECO:0000256" key="5">
    <source>
        <dbReference type="ARBA" id="ARBA00023186"/>
    </source>
</evidence>
<dbReference type="SUPFAM" id="SSF46565">
    <property type="entry name" value="Chaperone J-domain"/>
    <property type="match status" value="1"/>
</dbReference>
<gene>
    <name evidence="8" type="primary">cbpA</name>
    <name evidence="8" type="ordered locus">PSMK_30400</name>
</gene>
<evidence type="ECO:0000313" key="9">
    <source>
        <dbReference type="Proteomes" id="UP000007881"/>
    </source>
</evidence>
<dbReference type="Pfam" id="PF01556">
    <property type="entry name" value="DnaJ_C"/>
    <property type="match status" value="1"/>
</dbReference>
<dbReference type="STRING" id="1142394.PSMK_30400"/>
<feature type="region of interest" description="Disordered" evidence="6">
    <location>
        <begin position="252"/>
        <end position="274"/>
    </location>
</feature>
<accession>I0IIW1</accession>